<evidence type="ECO:0000256" key="4">
    <source>
        <dbReference type="ARBA" id="ARBA00022729"/>
    </source>
</evidence>
<evidence type="ECO:0000256" key="6">
    <source>
        <dbReference type="ARBA" id="ARBA00023306"/>
    </source>
</evidence>
<dbReference type="NCBIfam" id="TIGR02800">
    <property type="entry name" value="propeller_TolB"/>
    <property type="match status" value="1"/>
</dbReference>
<reference evidence="9 10" key="1">
    <citation type="submission" date="2009-02" db="EMBL/GenBank/DDBJ databases">
        <title>The Genome Sequence of Oxalobacter formigenes OXCC13.</title>
        <authorList>
            <consortium name="The Broad Institute Genome Sequencing Platform"/>
            <person name="Ward D."/>
            <person name="Young S.K."/>
            <person name="Kodira C.D."/>
            <person name="Zeng Q."/>
            <person name="Koehrsen M."/>
            <person name="Alvarado L."/>
            <person name="Berlin A."/>
            <person name="Borenstein D."/>
            <person name="Chen Z."/>
            <person name="Engels R."/>
            <person name="Freedman E."/>
            <person name="Gellesch M."/>
            <person name="Goldberg J."/>
            <person name="Griggs A."/>
            <person name="Gujja S."/>
            <person name="Heiman D."/>
            <person name="Hepburn T."/>
            <person name="Howarth C."/>
            <person name="Jen D."/>
            <person name="Larson L."/>
            <person name="Lewis B."/>
            <person name="Mehta T."/>
            <person name="Park D."/>
            <person name="Pearson M."/>
            <person name="Roberts A."/>
            <person name="Saif S."/>
            <person name="Shea T."/>
            <person name="Shenoy N."/>
            <person name="Sisk P."/>
            <person name="Stolte C."/>
            <person name="Sykes S."/>
            <person name="Walk T."/>
            <person name="White J."/>
            <person name="Yandava C."/>
            <person name="Allison M.J."/>
            <person name="Lander E."/>
            <person name="Nusbaum C."/>
            <person name="Galagan J."/>
            <person name="Birren B."/>
        </authorList>
    </citation>
    <scope>NUCLEOTIDE SEQUENCE [LARGE SCALE GENOMIC DNA]</scope>
    <source>
        <strain evidence="9 10">OXCC13</strain>
    </source>
</reference>
<dbReference type="InterPro" id="IPR007195">
    <property type="entry name" value="TolB_N"/>
</dbReference>
<dbReference type="InterPro" id="IPR014167">
    <property type="entry name" value="Tol-Pal_TolB"/>
</dbReference>
<keyword evidence="10" id="KW-1185">Reference proteome</keyword>
<dbReference type="InterPro" id="IPR011042">
    <property type="entry name" value="6-blade_b-propeller_TolB-like"/>
</dbReference>
<feature type="chain" id="PRO_5015206818" description="Tol-Pal system protein TolB" evidence="7">
    <location>
        <begin position="22"/>
        <end position="423"/>
    </location>
</feature>
<dbReference type="SUPFAM" id="SSF69304">
    <property type="entry name" value="Tricorn protease N-terminal domain"/>
    <property type="match status" value="1"/>
</dbReference>
<proteinExistence type="inferred from homology"/>
<gene>
    <name evidence="7 9" type="primary">tolB</name>
    <name evidence="9" type="ORF">OFBG_01280</name>
</gene>
<dbReference type="HAMAP" id="MF_00671">
    <property type="entry name" value="TolB"/>
    <property type="match status" value="1"/>
</dbReference>
<accession>C3XAM6</accession>
<evidence type="ECO:0000256" key="5">
    <source>
        <dbReference type="ARBA" id="ARBA00022764"/>
    </source>
</evidence>
<dbReference type="PANTHER" id="PTHR36842">
    <property type="entry name" value="PROTEIN TOLB HOMOLOG"/>
    <property type="match status" value="1"/>
</dbReference>
<dbReference type="GO" id="GO:0051301">
    <property type="term" value="P:cell division"/>
    <property type="evidence" value="ECO:0007669"/>
    <property type="project" value="UniProtKB-UniRule"/>
</dbReference>
<dbReference type="InterPro" id="IPR011659">
    <property type="entry name" value="WD40"/>
</dbReference>
<dbReference type="Gene3D" id="2.120.10.30">
    <property type="entry name" value="TolB, C-terminal domain"/>
    <property type="match status" value="1"/>
</dbReference>
<keyword evidence="4 7" id="KW-0732">Signal</keyword>
<dbReference type="PANTHER" id="PTHR36842:SF1">
    <property type="entry name" value="PROTEIN TOLB"/>
    <property type="match status" value="1"/>
</dbReference>
<protein>
    <recommendedName>
        <fullName evidence="7">Tol-Pal system protein TolB</fullName>
    </recommendedName>
</protein>
<keyword evidence="6 7" id="KW-0131">Cell cycle</keyword>
<dbReference type="SUPFAM" id="SSF52964">
    <property type="entry name" value="TolB, N-terminal domain"/>
    <property type="match status" value="1"/>
</dbReference>
<dbReference type="GO" id="GO:0017038">
    <property type="term" value="P:protein import"/>
    <property type="evidence" value="ECO:0007669"/>
    <property type="project" value="InterPro"/>
</dbReference>
<dbReference type="OrthoDB" id="9802240at2"/>
<comment type="subcellular location">
    <subcellularLocation>
        <location evidence="1 7">Periplasm</location>
    </subcellularLocation>
</comment>
<comment type="function">
    <text evidence="7">Part of the Tol-Pal system, which plays a role in outer membrane invagination during cell division and is important for maintaining outer membrane integrity.</text>
</comment>
<feature type="signal peptide" evidence="7">
    <location>
        <begin position="1"/>
        <end position="21"/>
    </location>
</feature>
<dbReference type="HOGENOM" id="CLU_047123_0_0_4"/>
<evidence type="ECO:0000256" key="3">
    <source>
        <dbReference type="ARBA" id="ARBA00022618"/>
    </source>
</evidence>
<dbReference type="AlphaFoldDB" id="C3XAM6"/>
<name>C3XAM6_OXAFO</name>
<comment type="subunit">
    <text evidence="7">The Tol-Pal system is composed of five core proteins: the inner membrane proteins TolA, TolQ and TolR, the periplasmic protein TolB and the outer membrane protein Pal. They form a network linking the inner and outer membranes and the peptidoglycan layer.</text>
</comment>
<dbReference type="Pfam" id="PF04052">
    <property type="entry name" value="TolB_N"/>
    <property type="match status" value="1"/>
</dbReference>
<sequence length="423" mass="46064" precursor="true">MKSFYRSLLLLVFSVFLSAQAVGQEVLNIDIAGVGNKQIPIVIAGFSNEATAPEKVTNIIKADLARTGMFRLIGTDAIIGESADIDYRKWRAQGADALVVGTLVKSPDGKIDVRYRLFDLGKSSQLSALSMLAPASMTRVTAHKIADDIYEKLTGHKGIFATCIAYVTKTGNEYRLEIADADGGNKLVALRSKEPIISPSWSPDGTRVAYVSFEAKKPVVYVQNLVTRQRTMVANYKGNNSAPSWSPDGSRLAVALSKDGYTQVYTVSANGGALKQITQTRSINTEPQFSPDGQWIYFTSDRSGGPQIYKVGVNGGNPQRVTFHGNYNISPRVSPDGKSLAYISRRGGYQLYLLDLTNGQEQRLSDTSRDESPSFSPNGQFIMYATNGGRGALSVVSVDGRVKQRLSMKASDVREPSWGPFMK</sequence>
<dbReference type="eggNOG" id="COG0823">
    <property type="taxonomic scope" value="Bacteria"/>
</dbReference>
<dbReference type="RefSeq" id="WP_005881291.1">
    <property type="nucleotide sequence ID" value="NZ_CP019430.1"/>
</dbReference>
<keyword evidence="5 7" id="KW-0574">Periplasm</keyword>
<dbReference type="STRING" id="847.BRW83_0839"/>
<organism evidence="9 10">
    <name type="scientific">Oxalobacter formigenes OXCC13</name>
    <dbReference type="NCBI Taxonomy" id="556269"/>
    <lineage>
        <taxon>Bacteria</taxon>
        <taxon>Pseudomonadati</taxon>
        <taxon>Pseudomonadota</taxon>
        <taxon>Betaproteobacteria</taxon>
        <taxon>Burkholderiales</taxon>
        <taxon>Oxalobacteraceae</taxon>
        <taxon>Oxalobacter</taxon>
    </lineage>
</organism>
<feature type="domain" description="TolB N-terminal" evidence="8">
    <location>
        <begin position="27"/>
        <end position="126"/>
    </location>
</feature>
<evidence type="ECO:0000259" key="8">
    <source>
        <dbReference type="Pfam" id="PF04052"/>
    </source>
</evidence>
<comment type="similarity">
    <text evidence="2 7">Belongs to the TolB family.</text>
</comment>
<evidence type="ECO:0000313" key="10">
    <source>
        <dbReference type="Proteomes" id="UP000005089"/>
    </source>
</evidence>
<dbReference type="EMBL" id="GG658170">
    <property type="protein sequence ID" value="EEO30252.1"/>
    <property type="molecule type" value="Genomic_DNA"/>
</dbReference>
<dbReference type="GeneID" id="77134733"/>
<dbReference type="Pfam" id="PF07676">
    <property type="entry name" value="PD40"/>
    <property type="match status" value="5"/>
</dbReference>
<evidence type="ECO:0000313" key="9">
    <source>
        <dbReference type="EMBL" id="EEO30252.1"/>
    </source>
</evidence>
<evidence type="ECO:0000256" key="2">
    <source>
        <dbReference type="ARBA" id="ARBA00009820"/>
    </source>
</evidence>
<dbReference type="GO" id="GO:0042597">
    <property type="term" value="C:periplasmic space"/>
    <property type="evidence" value="ECO:0007669"/>
    <property type="project" value="UniProtKB-SubCell"/>
</dbReference>
<dbReference type="Gene3D" id="3.40.50.10070">
    <property type="entry name" value="TolB, N-terminal domain"/>
    <property type="match status" value="1"/>
</dbReference>
<dbReference type="Proteomes" id="UP000005089">
    <property type="component" value="Unassembled WGS sequence"/>
</dbReference>
<evidence type="ECO:0000256" key="1">
    <source>
        <dbReference type="ARBA" id="ARBA00004418"/>
    </source>
</evidence>
<evidence type="ECO:0000256" key="7">
    <source>
        <dbReference type="HAMAP-Rule" id="MF_00671"/>
    </source>
</evidence>
<keyword evidence="3 7" id="KW-0132">Cell division</keyword>